<organism evidence="2 3">
    <name type="scientific">Nguyenibacter vanlangensis</name>
    <dbReference type="NCBI Taxonomy" id="1216886"/>
    <lineage>
        <taxon>Bacteria</taxon>
        <taxon>Pseudomonadati</taxon>
        <taxon>Pseudomonadota</taxon>
        <taxon>Alphaproteobacteria</taxon>
        <taxon>Acetobacterales</taxon>
        <taxon>Acetobacteraceae</taxon>
        <taxon>Nguyenibacter</taxon>
    </lineage>
</organism>
<gene>
    <name evidence="2" type="ORF">HUK84_00960</name>
</gene>
<evidence type="ECO:0000256" key="1">
    <source>
        <dbReference type="SAM" id="MobiDB-lite"/>
    </source>
</evidence>
<dbReference type="AlphaFoldDB" id="A0A7Y7IT90"/>
<sequence length="100" mass="11431">MTPADSDLRGQQRENTGVLFLNRQRASDRAPDYVGTVRIGGRDMEICAWVKDGRSGEFLSLKLQDPRRPTERSGSKPQYVRRPTPEQVARAEAQRARMMR</sequence>
<evidence type="ECO:0000313" key="3">
    <source>
        <dbReference type="Proteomes" id="UP000534870"/>
    </source>
</evidence>
<protein>
    <submittedName>
        <fullName evidence="2">Uncharacterized protein</fullName>
    </submittedName>
</protein>
<dbReference type="EMBL" id="JABXXP010000003">
    <property type="protein sequence ID" value="NVN09732.1"/>
    <property type="molecule type" value="Genomic_DNA"/>
</dbReference>
<name>A0A7Y7IT90_9PROT</name>
<accession>A0A7Y7IT90</accession>
<dbReference type="RefSeq" id="WP_176638530.1">
    <property type="nucleotide sequence ID" value="NZ_JABXXP010000003.1"/>
</dbReference>
<feature type="compositionally biased region" description="Basic and acidic residues" evidence="1">
    <location>
        <begin position="64"/>
        <end position="74"/>
    </location>
</feature>
<dbReference type="Proteomes" id="UP000534870">
    <property type="component" value="Unassembled WGS sequence"/>
</dbReference>
<feature type="region of interest" description="Disordered" evidence="1">
    <location>
        <begin position="60"/>
        <end position="100"/>
    </location>
</feature>
<comment type="caution">
    <text evidence="2">The sequence shown here is derived from an EMBL/GenBank/DDBJ whole genome shotgun (WGS) entry which is preliminary data.</text>
</comment>
<evidence type="ECO:0000313" key="2">
    <source>
        <dbReference type="EMBL" id="NVN09732.1"/>
    </source>
</evidence>
<proteinExistence type="predicted"/>
<reference evidence="2 3" key="1">
    <citation type="submission" date="2020-06" db="EMBL/GenBank/DDBJ databases">
        <title>Description of novel acetic acid bacteria.</title>
        <authorList>
            <person name="Sombolestani A."/>
        </authorList>
    </citation>
    <scope>NUCLEOTIDE SEQUENCE [LARGE SCALE GENOMIC DNA]</scope>
    <source>
        <strain evidence="2 3">LMG 31431</strain>
    </source>
</reference>